<dbReference type="Gene3D" id="1.25.40.10">
    <property type="entry name" value="Tetratricopeptide repeat domain"/>
    <property type="match status" value="1"/>
</dbReference>
<accession>A0A345XTI8</accession>
<dbReference type="KEGG" id="sarm:DVA86_22225"/>
<dbReference type="AlphaFoldDB" id="A0A345XTI8"/>
<dbReference type="PANTHER" id="PTHR47691">
    <property type="entry name" value="REGULATOR-RELATED"/>
    <property type="match status" value="1"/>
</dbReference>
<dbReference type="InterPro" id="IPR011990">
    <property type="entry name" value="TPR-like_helical_dom_sf"/>
</dbReference>
<dbReference type="EMBL" id="CP031320">
    <property type="protein sequence ID" value="AXK34954.1"/>
    <property type="molecule type" value="Genomic_DNA"/>
</dbReference>
<dbReference type="Gene3D" id="3.40.50.300">
    <property type="entry name" value="P-loop containing nucleotide triphosphate hydrolases"/>
    <property type="match status" value="1"/>
</dbReference>
<gene>
    <name evidence="1" type="ORF">DVA86_22225</name>
</gene>
<dbReference type="Proteomes" id="UP000254425">
    <property type="component" value="Chromosome"/>
</dbReference>
<evidence type="ECO:0000313" key="2">
    <source>
        <dbReference type="Proteomes" id="UP000254425"/>
    </source>
</evidence>
<protein>
    <recommendedName>
        <fullName evidence="3">ATP-binding protein</fullName>
    </recommendedName>
</protein>
<evidence type="ECO:0008006" key="3">
    <source>
        <dbReference type="Google" id="ProtNLM"/>
    </source>
</evidence>
<dbReference type="SUPFAM" id="SSF48452">
    <property type="entry name" value="TPR-like"/>
    <property type="match status" value="1"/>
</dbReference>
<sequence length="660" mass="71571">MPYQLPPEPPHFVDRDDEQARAFRAVAEWGERSRPLCLALNGLGGAGKTELAFRIARGLRDRYPDGVLYEDLDDYRRDGAVETADVLGQLLRALGVPSELLAPSFAARRKQWWELTEQKRLAVVIDNARYGTEVLPLLPASGASLAIVVSHGPLYDLESGAAIELPLSPLDEPYVADLLRRVADDGRLAAEPDAADGLVRLCSGLPAAVHVAGRWIRRHHIRPLSRLLGELTAEFDEQGLPVVEKVWDAAYRSLGPDAARLYRLLATAPGSGVGREGAAALLGRGQDPADTALEELDGAGLLVWRERRIRLPDLLRAHARRRAREDGGETEAADGRRRALRWILRQAQRADVTAAGPRMTLAAEEPPQQGAPDVPFAGKAGAVRWLEAERHALFDSVRTAYAYGLDAEAWALCEPLWTLFLDHPHYADVIDAFRTGLAAAQRAGHPRAALRMRCMLARPLWEQGLLDDAEREVEQALDAVRALAVPEEQPVRALDRKLGASALEARGMLRTARGQWAEAAADFDASRRVHEEIGNAYGALLQTYRLGEAMAALGELTRAAELLTRAHASAADQGRARMTARTGLALGGVRQRLGHHGAARALYEASLAGARERGSEREELRSLDALTALAEETGDAAGAAAHRAAAQTVRARNGLAGATE</sequence>
<keyword evidence="2" id="KW-1185">Reference proteome</keyword>
<dbReference type="PRINTS" id="PR00364">
    <property type="entry name" value="DISEASERSIST"/>
</dbReference>
<proteinExistence type="predicted"/>
<dbReference type="SUPFAM" id="SSF52540">
    <property type="entry name" value="P-loop containing nucleoside triphosphate hydrolases"/>
    <property type="match status" value="1"/>
</dbReference>
<dbReference type="RefSeq" id="WP_208880776.1">
    <property type="nucleotide sequence ID" value="NZ_CP031320.1"/>
</dbReference>
<organism evidence="1 2">
    <name type="scientific">Streptomyces armeniacus</name>
    <dbReference type="NCBI Taxonomy" id="83291"/>
    <lineage>
        <taxon>Bacteria</taxon>
        <taxon>Bacillati</taxon>
        <taxon>Actinomycetota</taxon>
        <taxon>Actinomycetes</taxon>
        <taxon>Kitasatosporales</taxon>
        <taxon>Streptomycetaceae</taxon>
        <taxon>Streptomyces</taxon>
    </lineage>
</organism>
<dbReference type="InterPro" id="IPR027417">
    <property type="entry name" value="P-loop_NTPase"/>
</dbReference>
<evidence type="ECO:0000313" key="1">
    <source>
        <dbReference type="EMBL" id="AXK34954.1"/>
    </source>
</evidence>
<dbReference type="PANTHER" id="PTHR47691:SF3">
    <property type="entry name" value="HTH-TYPE TRANSCRIPTIONAL REGULATOR RV0890C-RELATED"/>
    <property type="match status" value="1"/>
</dbReference>
<name>A0A345XTI8_9ACTN</name>
<reference evidence="1 2" key="1">
    <citation type="submission" date="2018-07" db="EMBL/GenBank/DDBJ databases">
        <title>Draft genome of the type strain Streptomyces armeniacus ATCC 15676.</title>
        <authorList>
            <person name="Labana P."/>
            <person name="Gosse J.T."/>
            <person name="Boddy C.N."/>
        </authorList>
    </citation>
    <scope>NUCLEOTIDE SEQUENCE [LARGE SCALE GENOMIC DNA]</scope>
    <source>
        <strain evidence="1 2">ATCC 15676</strain>
    </source>
</reference>